<dbReference type="InterPro" id="IPR044810">
    <property type="entry name" value="WRKY_plant"/>
</dbReference>
<dbReference type="GO" id="GO:0005634">
    <property type="term" value="C:nucleus"/>
    <property type="evidence" value="ECO:0007669"/>
    <property type="project" value="UniProtKB-SubCell"/>
</dbReference>
<name>A0A498KKI4_MALDO</name>
<dbReference type="PROSITE" id="PS50811">
    <property type="entry name" value="WRKY"/>
    <property type="match status" value="1"/>
</dbReference>
<organism evidence="8 9">
    <name type="scientific">Malus domestica</name>
    <name type="common">Apple</name>
    <name type="synonym">Pyrus malus</name>
    <dbReference type="NCBI Taxonomy" id="3750"/>
    <lineage>
        <taxon>Eukaryota</taxon>
        <taxon>Viridiplantae</taxon>
        <taxon>Streptophyta</taxon>
        <taxon>Embryophyta</taxon>
        <taxon>Tracheophyta</taxon>
        <taxon>Spermatophyta</taxon>
        <taxon>Magnoliopsida</taxon>
        <taxon>eudicotyledons</taxon>
        <taxon>Gunneridae</taxon>
        <taxon>Pentapetalae</taxon>
        <taxon>rosids</taxon>
        <taxon>fabids</taxon>
        <taxon>Rosales</taxon>
        <taxon>Rosaceae</taxon>
        <taxon>Amygdaloideae</taxon>
        <taxon>Maleae</taxon>
        <taxon>Malus</taxon>
    </lineage>
</organism>
<dbReference type="SMART" id="SM00774">
    <property type="entry name" value="WRKY"/>
    <property type="match status" value="1"/>
</dbReference>
<dbReference type="GO" id="GO:0000976">
    <property type="term" value="F:transcription cis-regulatory region binding"/>
    <property type="evidence" value="ECO:0007669"/>
    <property type="project" value="TreeGrafter"/>
</dbReference>
<keyword evidence="5" id="KW-0539">Nucleus</keyword>
<evidence type="ECO:0000256" key="5">
    <source>
        <dbReference type="ARBA" id="ARBA00023242"/>
    </source>
</evidence>
<dbReference type="Proteomes" id="UP000290289">
    <property type="component" value="Chromosome 1"/>
</dbReference>
<evidence type="ECO:0000256" key="4">
    <source>
        <dbReference type="ARBA" id="ARBA00023163"/>
    </source>
</evidence>
<dbReference type="SUPFAM" id="SSF118290">
    <property type="entry name" value="WRKY DNA-binding domain"/>
    <property type="match status" value="1"/>
</dbReference>
<accession>A0A498KKI4</accession>
<evidence type="ECO:0000313" key="9">
    <source>
        <dbReference type="Proteomes" id="UP000290289"/>
    </source>
</evidence>
<dbReference type="InterPro" id="IPR036576">
    <property type="entry name" value="WRKY_dom_sf"/>
</dbReference>
<reference evidence="8 9" key="1">
    <citation type="submission" date="2018-10" db="EMBL/GenBank/DDBJ databases">
        <title>A high-quality apple genome assembly.</title>
        <authorList>
            <person name="Hu J."/>
        </authorList>
    </citation>
    <scope>NUCLEOTIDE SEQUENCE [LARGE SCALE GENOMIC DNA]</scope>
    <source>
        <strain evidence="9">cv. HFTH1</strain>
        <tissue evidence="8">Young leaf</tissue>
    </source>
</reference>
<dbReference type="InterPro" id="IPR003657">
    <property type="entry name" value="WRKY_dom"/>
</dbReference>
<gene>
    <name evidence="8" type="ORF">DVH24_022834</name>
</gene>
<keyword evidence="3" id="KW-0238">DNA-binding</keyword>
<keyword evidence="9" id="KW-1185">Reference proteome</keyword>
<evidence type="ECO:0000256" key="3">
    <source>
        <dbReference type="ARBA" id="ARBA00023125"/>
    </source>
</evidence>
<evidence type="ECO:0000256" key="2">
    <source>
        <dbReference type="ARBA" id="ARBA00023015"/>
    </source>
</evidence>
<dbReference type="GO" id="GO:0003700">
    <property type="term" value="F:DNA-binding transcription factor activity"/>
    <property type="evidence" value="ECO:0007669"/>
    <property type="project" value="InterPro"/>
</dbReference>
<proteinExistence type="predicted"/>
<dbReference type="Pfam" id="PF03106">
    <property type="entry name" value="WRKY"/>
    <property type="match status" value="1"/>
</dbReference>
<dbReference type="AlphaFoldDB" id="A0A498KKI4"/>
<evidence type="ECO:0000256" key="1">
    <source>
        <dbReference type="ARBA" id="ARBA00004123"/>
    </source>
</evidence>
<evidence type="ECO:0000259" key="7">
    <source>
        <dbReference type="PROSITE" id="PS50811"/>
    </source>
</evidence>
<keyword evidence="4" id="KW-0804">Transcription</keyword>
<feature type="compositionally biased region" description="Gly residues" evidence="6">
    <location>
        <begin position="278"/>
        <end position="288"/>
    </location>
</feature>
<dbReference type="EMBL" id="RDQH01000327">
    <property type="protein sequence ID" value="RXI08690.1"/>
    <property type="molecule type" value="Genomic_DNA"/>
</dbReference>
<sequence length="344" mass="37661">MEEIISLILHGCMLAGKLKETLPNLATQPDLLSNSLEEITKIFGSAKERVLHSQGSSTTSYLHNLLTLEHQQIGTSVEQWLRSNTQAMDIIQTQLAADRNEAKVSGGVDVRVSEAAVGGFQAAAAVSASNVNIASSSTQRPRRRKDQGVINKITVPAPRIGNTEIPPEDGFTWRKYGQKEIMNSKFPRGYYRCTHQKLYNCPAKKQVQRLDNDPLTFEVMYRGEHTCHMSATAPSTLPPPTADHQIPQDHLSATTEPPTSLWLSMDFNPIRQGGSSSGMIGGRGSGRGSGDDVGTSTGTRYGKEVDFPVMDLADTMFNSGSSSSSMDFIFNSAEHRWESDDKKN</sequence>
<comment type="caution">
    <text evidence="8">The sequence shown here is derived from an EMBL/GenBank/DDBJ whole genome shotgun (WGS) entry which is preliminary data.</text>
</comment>
<keyword evidence="2" id="KW-0805">Transcription regulation</keyword>
<feature type="domain" description="WRKY" evidence="7">
    <location>
        <begin position="168"/>
        <end position="230"/>
    </location>
</feature>
<evidence type="ECO:0000313" key="8">
    <source>
        <dbReference type="EMBL" id="RXI08690.1"/>
    </source>
</evidence>
<dbReference type="PANTHER" id="PTHR32096">
    <property type="entry name" value="WRKY TRANSCRIPTION FACTOR 30-RELATED-RELATED"/>
    <property type="match status" value="1"/>
</dbReference>
<feature type="region of interest" description="Disordered" evidence="6">
    <location>
        <begin position="278"/>
        <end position="300"/>
    </location>
</feature>
<dbReference type="PANTHER" id="PTHR32096:SF146">
    <property type="entry name" value="WRKY TRANSCRIPTION FACTOR 19-RELATED"/>
    <property type="match status" value="1"/>
</dbReference>
<protein>
    <recommendedName>
        <fullName evidence="7">WRKY domain-containing protein</fullName>
    </recommendedName>
</protein>
<dbReference type="Gene3D" id="2.20.25.80">
    <property type="entry name" value="WRKY domain"/>
    <property type="match status" value="1"/>
</dbReference>
<comment type="subcellular location">
    <subcellularLocation>
        <location evidence="1">Nucleus</location>
    </subcellularLocation>
</comment>
<evidence type="ECO:0000256" key="6">
    <source>
        <dbReference type="SAM" id="MobiDB-lite"/>
    </source>
</evidence>